<gene>
    <name evidence="2" type="ORF">EZS28_022963</name>
</gene>
<dbReference type="InterPro" id="IPR035892">
    <property type="entry name" value="C2_domain_sf"/>
</dbReference>
<dbReference type="PROSITE" id="PS50004">
    <property type="entry name" value="C2"/>
    <property type="match status" value="1"/>
</dbReference>
<sequence length="142" mass="16516">MSRKIQVTILEGRHLNIAKDFHVTDPFVLLKLGYQRQTSHGRRGINPKWNESFIFTLNDKTAPILDVQVRSQDRIKLQQSICIGQDSVNIQPYLDRLPVSLNLNTDFGYITIMISEAPEQIFEGSYNRYSKRVTKQGVPFYW</sequence>
<evidence type="ECO:0000313" key="3">
    <source>
        <dbReference type="Proteomes" id="UP000324800"/>
    </source>
</evidence>
<dbReference type="AlphaFoldDB" id="A0A5J4VG17"/>
<comment type="caution">
    <text evidence="2">The sequence shown here is derived from an EMBL/GenBank/DDBJ whole genome shotgun (WGS) entry which is preliminary data.</text>
</comment>
<dbReference type="InterPro" id="IPR000008">
    <property type="entry name" value="C2_dom"/>
</dbReference>
<organism evidence="2 3">
    <name type="scientific">Streblomastix strix</name>
    <dbReference type="NCBI Taxonomy" id="222440"/>
    <lineage>
        <taxon>Eukaryota</taxon>
        <taxon>Metamonada</taxon>
        <taxon>Preaxostyla</taxon>
        <taxon>Oxymonadida</taxon>
        <taxon>Streblomastigidae</taxon>
        <taxon>Streblomastix</taxon>
    </lineage>
</organism>
<evidence type="ECO:0000313" key="2">
    <source>
        <dbReference type="EMBL" id="KAA6381510.1"/>
    </source>
</evidence>
<accession>A0A5J4VG17</accession>
<dbReference type="OrthoDB" id="419768at2759"/>
<dbReference type="Pfam" id="PF00168">
    <property type="entry name" value="C2"/>
    <property type="match status" value="1"/>
</dbReference>
<dbReference type="EMBL" id="SNRW01007287">
    <property type="protein sequence ID" value="KAA6381510.1"/>
    <property type="molecule type" value="Genomic_DNA"/>
</dbReference>
<reference evidence="2 3" key="1">
    <citation type="submission" date="2019-03" db="EMBL/GenBank/DDBJ databases">
        <title>Single cell metagenomics reveals metabolic interactions within the superorganism composed of flagellate Streblomastix strix and complex community of Bacteroidetes bacteria on its surface.</title>
        <authorList>
            <person name="Treitli S.C."/>
            <person name="Kolisko M."/>
            <person name="Husnik F."/>
            <person name="Keeling P."/>
            <person name="Hampl V."/>
        </authorList>
    </citation>
    <scope>NUCLEOTIDE SEQUENCE [LARGE SCALE GENOMIC DNA]</scope>
    <source>
        <strain evidence="2">ST1C</strain>
    </source>
</reference>
<dbReference type="Gene3D" id="2.60.40.150">
    <property type="entry name" value="C2 domain"/>
    <property type="match status" value="1"/>
</dbReference>
<feature type="domain" description="C2" evidence="1">
    <location>
        <begin position="1"/>
        <end position="103"/>
    </location>
</feature>
<dbReference type="SUPFAM" id="SSF49562">
    <property type="entry name" value="C2 domain (Calcium/lipid-binding domain, CaLB)"/>
    <property type="match status" value="1"/>
</dbReference>
<dbReference type="Proteomes" id="UP000324800">
    <property type="component" value="Unassembled WGS sequence"/>
</dbReference>
<name>A0A5J4VG17_9EUKA</name>
<dbReference type="CDD" id="cd00030">
    <property type="entry name" value="C2"/>
    <property type="match status" value="1"/>
</dbReference>
<protein>
    <recommendedName>
        <fullName evidence="1">C2 domain-containing protein</fullName>
    </recommendedName>
</protein>
<evidence type="ECO:0000259" key="1">
    <source>
        <dbReference type="PROSITE" id="PS50004"/>
    </source>
</evidence>
<dbReference type="SMART" id="SM00239">
    <property type="entry name" value="C2"/>
    <property type="match status" value="1"/>
</dbReference>
<proteinExistence type="predicted"/>